<proteinExistence type="predicted"/>
<keyword evidence="2" id="KW-1185">Reference proteome</keyword>
<protein>
    <submittedName>
        <fullName evidence="1">Uncharacterized protein</fullName>
    </submittedName>
</protein>
<gene>
    <name evidence="1" type="ORF">GRI32_00895</name>
</gene>
<dbReference type="AlphaFoldDB" id="A0A844ZIA2"/>
<accession>A0A844ZIA2</accession>
<dbReference type="OrthoDB" id="7582310at2"/>
<dbReference type="EMBL" id="WTYY01000001">
    <property type="protein sequence ID" value="MXO87294.1"/>
    <property type="molecule type" value="Genomic_DNA"/>
</dbReference>
<sequence>MPAPPPTPAPAQAPASPTVNLEQRMLLRCSAAFALVADRQQRAVDWALAYPPMGDRGREFFVISSARLMDEAQLSEDDLAQMLRTEAQALLDQQVLDEIMPVCLRFLDQSGL</sequence>
<name>A0A844ZIA2_9SPHN</name>
<dbReference type="Proteomes" id="UP000435243">
    <property type="component" value="Unassembled WGS sequence"/>
</dbReference>
<comment type="caution">
    <text evidence="1">The sequence shown here is derived from an EMBL/GenBank/DDBJ whole genome shotgun (WGS) entry which is preliminary data.</text>
</comment>
<evidence type="ECO:0000313" key="2">
    <source>
        <dbReference type="Proteomes" id="UP000435243"/>
    </source>
</evidence>
<reference evidence="1 2" key="1">
    <citation type="submission" date="2019-12" db="EMBL/GenBank/DDBJ databases">
        <title>Genomic-based taxomic classification of the family Erythrobacteraceae.</title>
        <authorList>
            <person name="Xu L."/>
        </authorList>
    </citation>
    <scope>NUCLEOTIDE SEQUENCE [LARGE SCALE GENOMIC DNA]</scope>
    <source>
        <strain evidence="1 2">JCM 16339</strain>
    </source>
</reference>
<organism evidence="1 2">
    <name type="scientific">Alteraurantiacibacter aestuarii</name>
    <dbReference type="NCBI Taxonomy" id="650004"/>
    <lineage>
        <taxon>Bacteria</taxon>
        <taxon>Pseudomonadati</taxon>
        <taxon>Pseudomonadota</taxon>
        <taxon>Alphaproteobacteria</taxon>
        <taxon>Sphingomonadales</taxon>
        <taxon>Erythrobacteraceae</taxon>
        <taxon>Alteraurantiacibacter</taxon>
    </lineage>
</organism>
<evidence type="ECO:0000313" key="1">
    <source>
        <dbReference type="EMBL" id="MXO87294.1"/>
    </source>
</evidence>